<dbReference type="InterPro" id="IPR014743">
    <property type="entry name" value="Cl-channel_core"/>
</dbReference>
<sequence length="420" mass="43646">MPNRPARPNLDFFCAVIIAGLLAGLAGLSTTVVLRFVEHLTYHYNFGSLLDGITGSSPVRRAVGPMVGAALAGLGWWILRRSTKVPPLAGTIARHDPIPPVSWSIDAALQIVLVGSGASLGREGAPRQFAAALTDVGTRWQRRLSPGDREILLACAAGAGLAAVYAVPLAGALFALRIMLNTWRLRAVGAALITSSLAVAIGSAVTHDRPELDWPRAESTYLLSAHGLLLAPFALAVGLTFNRIMAAARPRTLLRSWKLILALAAAGLLTGICSHWWPQLPGNGKSILTVSLASGMTLSSAAVILVLKPLLTALFLRAGGAGGLLTPSLATGAAAGSLLVLTLNAATGTHLHGPVISLAGAAGVLAVTQGSPTWAAIFVWELARPPIWMLVVFLVTAVGAEALKRLAVGRRLPHLDHRAG</sequence>
<keyword evidence="2" id="KW-0813">Transport</keyword>
<evidence type="ECO:0000256" key="1">
    <source>
        <dbReference type="ARBA" id="ARBA00004141"/>
    </source>
</evidence>
<keyword evidence="12" id="KW-1185">Reference proteome</keyword>
<evidence type="ECO:0000256" key="3">
    <source>
        <dbReference type="ARBA" id="ARBA00022692"/>
    </source>
</evidence>
<feature type="transmembrane region" description="Helical" evidence="10">
    <location>
        <begin position="151"/>
        <end position="175"/>
    </location>
</feature>
<feature type="transmembrane region" description="Helical" evidence="10">
    <location>
        <begin position="219"/>
        <end position="239"/>
    </location>
</feature>
<feature type="transmembrane region" description="Helical" evidence="10">
    <location>
        <begin position="355"/>
        <end position="380"/>
    </location>
</feature>
<dbReference type="InterPro" id="IPR001807">
    <property type="entry name" value="ClC"/>
</dbReference>
<feature type="transmembrane region" description="Helical" evidence="10">
    <location>
        <begin position="259"/>
        <end position="277"/>
    </location>
</feature>
<dbReference type="PANTHER" id="PTHR43427">
    <property type="entry name" value="CHLORIDE CHANNEL PROTEIN CLC-E"/>
    <property type="match status" value="1"/>
</dbReference>
<feature type="transmembrane region" description="Helical" evidence="10">
    <location>
        <begin position="187"/>
        <end position="207"/>
    </location>
</feature>
<dbReference type="RefSeq" id="WP_075542172.1">
    <property type="nucleotide sequence ID" value="NZ_UPHQ01000008.1"/>
</dbReference>
<evidence type="ECO:0000256" key="4">
    <source>
        <dbReference type="ARBA" id="ARBA00022989"/>
    </source>
</evidence>
<dbReference type="GO" id="GO:0034707">
    <property type="term" value="C:chloride channel complex"/>
    <property type="evidence" value="ECO:0007669"/>
    <property type="project" value="UniProtKB-KW"/>
</dbReference>
<dbReference type="AlphaFoldDB" id="A0A498PQG7"/>
<feature type="transmembrane region" description="Helical" evidence="10">
    <location>
        <begin position="323"/>
        <end position="343"/>
    </location>
</feature>
<accession>A0A498PQG7</accession>
<keyword evidence="9" id="KW-0407">Ion channel</keyword>
<dbReference type="OrthoDB" id="3261015at2"/>
<evidence type="ECO:0000256" key="10">
    <source>
        <dbReference type="SAM" id="Phobius"/>
    </source>
</evidence>
<dbReference type="PRINTS" id="PR00762">
    <property type="entry name" value="CLCHANNEL"/>
</dbReference>
<dbReference type="PANTHER" id="PTHR43427:SF6">
    <property type="entry name" value="CHLORIDE CHANNEL PROTEIN CLC-E"/>
    <property type="match status" value="1"/>
</dbReference>
<comment type="subcellular location">
    <subcellularLocation>
        <location evidence="1">Membrane</location>
        <topology evidence="1">Multi-pass membrane protein</topology>
    </subcellularLocation>
</comment>
<proteinExistence type="predicted"/>
<dbReference type="SUPFAM" id="SSF81340">
    <property type="entry name" value="Clc chloride channel"/>
    <property type="match status" value="1"/>
</dbReference>
<evidence type="ECO:0000313" key="12">
    <source>
        <dbReference type="Proteomes" id="UP000267289"/>
    </source>
</evidence>
<gene>
    <name evidence="11" type="primary">clcA_2</name>
    <name evidence="11" type="ORF">LAUMK13_00255</name>
</gene>
<dbReference type="GO" id="GO:0005254">
    <property type="term" value="F:chloride channel activity"/>
    <property type="evidence" value="ECO:0007669"/>
    <property type="project" value="UniProtKB-KW"/>
</dbReference>
<dbReference type="InterPro" id="IPR050368">
    <property type="entry name" value="ClC-type_chloride_channel"/>
</dbReference>
<organism evidence="11 12">
    <name type="scientific">Mycobacterium innocens</name>
    <dbReference type="NCBI Taxonomy" id="2341083"/>
    <lineage>
        <taxon>Bacteria</taxon>
        <taxon>Bacillati</taxon>
        <taxon>Actinomycetota</taxon>
        <taxon>Actinomycetes</taxon>
        <taxon>Mycobacteriales</taxon>
        <taxon>Mycobacteriaceae</taxon>
        <taxon>Mycobacterium</taxon>
    </lineage>
</organism>
<feature type="transmembrane region" description="Helical" evidence="10">
    <location>
        <begin position="289"/>
        <end position="311"/>
    </location>
</feature>
<dbReference type="Gene3D" id="1.10.3080.10">
    <property type="entry name" value="Clc chloride channel"/>
    <property type="match status" value="1"/>
</dbReference>
<keyword evidence="3 10" id="KW-0812">Transmembrane</keyword>
<keyword evidence="4 10" id="KW-1133">Transmembrane helix</keyword>
<keyword evidence="7" id="KW-0869">Chloride channel</keyword>
<keyword evidence="5" id="KW-0406">Ion transport</keyword>
<dbReference type="Proteomes" id="UP000267289">
    <property type="component" value="Unassembled WGS sequence"/>
</dbReference>
<dbReference type="EMBL" id="UPHQ01000008">
    <property type="protein sequence ID" value="VBA33324.1"/>
    <property type="molecule type" value="Genomic_DNA"/>
</dbReference>
<feature type="transmembrane region" description="Helical" evidence="10">
    <location>
        <begin position="12"/>
        <end position="37"/>
    </location>
</feature>
<evidence type="ECO:0000256" key="7">
    <source>
        <dbReference type="ARBA" id="ARBA00023173"/>
    </source>
</evidence>
<keyword evidence="8" id="KW-0868">Chloride</keyword>
<protein>
    <submittedName>
        <fullName evidence="11">H(+)/Cl(-) exchange transporter ClcA</fullName>
    </submittedName>
</protein>
<evidence type="ECO:0000256" key="8">
    <source>
        <dbReference type="ARBA" id="ARBA00023214"/>
    </source>
</evidence>
<evidence type="ECO:0000313" key="11">
    <source>
        <dbReference type="EMBL" id="VBA33324.1"/>
    </source>
</evidence>
<reference evidence="11 12" key="1">
    <citation type="submission" date="2018-09" db="EMBL/GenBank/DDBJ databases">
        <authorList>
            <person name="Tagini F."/>
        </authorList>
    </citation>
    <scope>NUCLEOTIDE SEQUENCE [LARGE SCALE GENOMIC DNA]</scope>
    <source>
        <strain evidence="11 12">MK13</strain>
    </source>
</reference>
<evidence type="ECO:0000256" key="6">
    <source>
        <dbReference type="ARBA" id="ARBA00023136"/>
    </source>
</evidence>
<evidence type="ECO:0000256" key="9">
    <source>
        <dbReference type="ARBA" id="ARBA00023303"/>
    </source>
</evidence>
<keyword evidence="6 10" id="KW-0472">Membrane</keyword>
<evidence type="ECO:0000256" key="2">
    <source>
        <dbReference type="ARBA" id="ARBA00022448"/>
    </source>
</evidence>
<dbReference type="Pfam" id="PF00654">
    <property type="entry name" value="Voltage_CLC"/>
    <property type="match status" value="1"/>
</dbReference>
<evidence type="ECO:0000256" key="5">
    <source>
        <dbReference type="ARBA" id="ARBA00023065"/>
    </source>
</evidence>
<name>A0A498PQG7_9MYCO</name>
<feature type="transmembrane region" description="Helical" evidence="10">
    <location>
        <begin position="386"/>
        <end position="403"/>
    </location>
</feature>